<evidence type="ECO:0000259" key="2">
    <source>
        <dbReference type="Pfam" id="PF00817"/>
    </source>
</evidence>
<dbReference type="GO" id="GO:0003887">
    <property type="term" value="F:DNA-directed DNA polymerase activity"/>
    <property type="evidence" value="ECO:0007669"/>
    <property type="project" value="UniProtKB-EC"/>
</dbReference>
<comment type="similarity">
    <text evidence="1">Belongs to the DNA polymerase type-Y family.</text>
</comment>
<dbReference type="SUPFAM" id="SSF56672">
    <property type="entry name" value="DNA/RNA polymerases"/>
    <property type="match status" value="1"/>
</dbReference>
<dbReference type="Proteomes" id="UP000226357">
    <property type="component" value="Unassembled WGS sequence"/>
</dbReference>
<dbReference type="EC" id="2.7.7.7" evidence="3"/>
<gene>
    <name evidence="3" type="ORF">COK38_26975</name>
</gene>
<accession>A0AA44TCB0</accession>
<keyword evidence="3" id="KW-0808">Transferase</keyword>
<feature type="domain" description="UmuC" evidence="2">
    <location>
        <begin position="1"/>
        <end position="71"/>
    </location>
</feature>
<sequence length="72" mass="7824">MPLRIAARKVPDAIILPVDQEAYLAASETVMATLREQPGATVQVLGWDEAFVGVETEDPVAYAQQIQEAVLE</sequence>
<dbReference type="Pfam" id="PF00817">
    <property type="entry name" value="IMS"/>
    <property type="match status" value="1"/>
</dbReference>
<dbReference type="AlphaFoldDB" id="A0AA44TCB0"/>
<dbReference type="EMBL" id="NVBO01000472">
    <property type="protein sequence ID" value="PFR81742.1"/>
    <property type="molecule type" value="Genomic_DNA"/>
</dbReference>
<organism evidence="3 4">
    <name type="scientific">Bacillus cereus</name>
    <dbReference type="NCBI Taxonomy" id="1396"/>
    <lineage>
        <taxon>Bacteria</taxon>
        <taxon>Bacillati</taxon>
        <taxon>Bacillota</taxon>
        <taxon>Bacilli</taxon>
        <taxon>Bacillales</taxon>
        <taxon>Bacillaceae</taxon>
        <taxon>Bacillus</taxon>
        <taxon>Bacillus cereus group</taxon>
    </lineage>
</organism>
<evidence type="ECO:0000313" key="3">
    <source>
        <dbReference type="EMBL" id="PFR81742.1"/>
    </source>
</evidence>
<keyword evidence="3" id="KW-0548">Nucleotidyltransferase</keyword>
<feature type="non-terminal residue" evidence="3">
    <location>
        <position position="72"/>
    </location>
</feature>
<reference evidence="3 4" key="1">
    <citation type="submission" date="2017-09" db="EMBL/GenBank/DDBJ databases">
        <title>Large-scale bioinformatics analysis of Bacillus genomes uncovers conserved roles of natural products in bacterial physiology.</title>
        <authorList>
            <consortium name="Agbiome Team Llc"/>
            <person name="Bleich R.M."/>
            <person name="Grubbs K.J."/>
            <person name="Santa Maria K.C."/>
            <person name="Allen S.E."/>
            <person name="Farag S."/>
            <person name="Shank E.A."/>
            <person name="Bowers A."/>
        </authorList>
    </citation>
    <scope>NUCLEOTIDE SEQUENCE [LARGE SCALE GENOMIC DNA]</scope>
    <source>
        <strain evidence="3 4">AFS067272</strain>
    </source>
</reference>
<name>A0AA44TCB0_BACCE</name>
<protein>
    <submittedName>
        <fullName evidence="3">DNA polymerase IV</fullName>
        <ecNumber evidence="3">2.7.7.7</ecNumber>
    </submittedName>
</protein>
<evidence type="ECO:0000256" key="1">
    <source>
        <dbReference type="ARBA" id="ARBA00010945"/>
    </source>
</evidence>
<dbReference type="InterPro" id="IPR043128">
    <property type="entry name" value="Rev_trsase/Diguanyl_cyclase"/>
</dbReference>
<dbReference type="InterPro" id="IPR001126">
    <property type="entry name" value="UmuC"/>
</dbReference>
<evidence type="ECO:0000313" key="4">
    <source>
        <dbReference type="Proteomes" id="UP000226357"/>
    </source>
</evidence>
<feature type="non-terminal residue" evidence="3">
    <location>
        <position position="1"/>
    </location>
</feature>
<dbReference type="InterPro" id="IPR043502">
    <property type="entry name" value="DNA/RNA_pol_sf"/>
</dbReference>
<comment type="caution">
    <text evidence="3">The sequence shown here is derived from an EMBL/GenBank/DDBJ whole genome shotgun (WGS) entry which is preliminary data.</text>
</comment>
<dbReference type="GO" id="GO:0006281">
    <property type="term" value="P:DNA repair"/>
    <property type="evidence" value="ECO:0007669"/>
    <property type="project" value="InterPro"/>
</dbReference>
<dbReference type="Gene3D" id="3.30.70.270">
    <property type="match status" value="1"/>
</dbReference>
<proteinExistence type="inferred from homology"/>